<dbReference type="CDD" id="cd07731">
    <property type="entry name" value="ComA-like_MBL-fold"/>
    <property type="match status" value="1"/>
</dbReference>
<dbReference type="SMART" id="SM00849">
    <property type="entry name" value="Lactamase_B"/>
    <property type="match status" value="1"/>
</dbReference>
<name>A0AAE3D9A2_9FIRM</name>
<dbReference type="EMBL" id="JAJEPS010000001">
    <property type="protein sequence ID" value="MCC2124567.1"/>
    <property type="molecule type" value="Genomic_DNA"/>
</dbReference>
<dbReference type="InterPro" id="IPR001279">
    <property type="entry name" value="Metallo-B-lactamas"/>
</dbReference>
<dbReference type="InterPro" id="IPR036866">
    <property type="entry name" value="RibonucZ/Hydroxyglut_hydro"/>
</dbReference>
<dbReference type="PANTHER" id="PTHR30619:SF7">
    <property type="entry name" value="BETA-LACTAMASE DOMAIN PROTEIN"/>
    <property type="match status" value="1"/>
</dbReference>
<feature type="domain" description="Metallo-beta-lactamase" evidence="1">
    <location>
        <begin position="83"/>
        <end position="275"/>
    </location>
</feature>
<evidence type="ECO:0000259" key="1">
    <source>
        <dbReference type="SMART" id="SM00849"/>
    </source>
</evidence>
<dbReference type="Gene3D" id="3.60.15.10">
    <property type="entry name" value="Ribonuclease Z/Hydroxyacylglutathione hydrolase-like"/>
    <property type="match status" value="1"/>
</dbReference>
<evidence type="ECO:0000313" key="2">
    <source>
        <dbReference type="EMBL" id="MCC2124567.1"/>
    </source>
</evidence>
<gene>
    <name evidence="2" type="ORF">LKD36_00060</name>
</gene>
<evidence type="ECO:0000313" key="3">
    <source>
        <dbReference type="Proteomes" id="UP001198220"/>
    </source>
</evidence>
<organism evidence="2 3">
    <name type="scientific">Hominiventricola filiformis</name>
    <dbReference type="NCBI Taxonomy" id="2885352"/>
    <lineage>
        <taxon>Bacteria</taxon>
        <taxon>Bacillati</taxon>
        <taxon>Bacillota</taxon>
        <taxon>Clostridia</taxon>
        <taxon>Lachnospirales</taxon>
        <taxon>Lachnospiraceae</taxon>
        <taxon>Hominiventricola</taxon>
    </lineage>
</organism>
<proteinExistence type="predicted"/>
<dbReference type="AlphaFoldDB" id="A0AAE3D9A2"/>
<reference evidence="2 3" key="1">
    <citation type="submission" date="2021-10" db="EMBL/GenBank/DDBJ databases">
        <title>Anaerobic single-cell dispensing facilitates the cultivation of human gut bacteria.</title>
        <authorList>
            <person name="Afrizal A."/>
        </authorList>
    </citation>
    <scope>NUCLEOTIDE SEQUENCE [LARGE SCALE GENOMIC DNA]</scope>
    <source>
        <strain evidence="2 3">CLA-AA-H276</strain>
    </source>
</reference>
<dbReference type="Proteomes" id="UP001198220">
    <property type="component" value="Unassembled WGS sequence"/>
</dbReference>
<keyword evidence="3" id="KW-1185">Reference proteome</keyword>
<sequence length="333" mass="35804">MSRKKHYYRKKRRKRTVPVLLALVVLILGIAGYGNGQADSISSALNTILTAASDLASGAEIQTAYAPSDVTEDLTVHFLDIGQGDCTLLTQGGHAMLIDAGDNDQGTKVQSYLEYLGISSLDYLVLTHPDADHIGGADVVIYKFDCNTILMPERKADTRTYDDVIQAMKSKDYTAIHPEVGDNYAFGESSFTILSPARNYEDSNDCSIVLRLTHGSNTFLFTGDAEEEAENDMLASGMDLSADVLKVGHHGSHTSTSDAFLDAVSPTYAVISCETGNSYGHPHAETLNKLRAAGVQLFRTDDQGTITVTSDGSTLTWNTSPSDDWVSGSGGTK</sequence>
<dbReference type="InterPro" id="IPR052159">
    <property type="entry name" value="Competence_DNA_uptake"/>
</dbReference>
<dbReference type="InterPro" id="IPR035681">
    <property type="entry name" value="ComA-like_MBL"/>
</dbReference>
<dbReference type="Pfam" id="PF00753">
    <property type="entry name" value="Lactamase_B"/>
    <property type="match status" value="1"/>
</dbReference>
<protein>
    <submittedName>
        <fullName evidence="2">MBL fold metallo-hydrolase</fullName>
    </submittedName>
</protein>
<comment type="caution">
    <text evidence="2">The sequence shown here is derived from an EMBL/GenBank/DDBJ whole genome shotgun (WGS) entry which is preliminary data.</text>
</comment>
<dbReference type="RefSeq" id="WP_308458194.1">
    <property type="nucleotide sequence ID" value="NZ_JAJEPS010000001.1"/>
</dbReference>
<accession>A0AAE3D9A2</accession>
<dbReference type="SUPFAM" id="SSF56281">
    <property type="entry name" value="Metallo-hydrolase/oxidoreductase"/>
    <property type="match status" value="1"/>
</dbReference>
<dbReference type="PANTHER" id="PTHR30619">
    <property type="entry name" value="DNA INTERNALIZATION/COMPETENCE PROTEIN COMEC/REC2"/>
    <property type="match status" value="1"/>
</dbReference>